<feature type="compositionally biased region" description="Low complexity" evidence="1">
    <location>
        <begin position="25"/>
        <end position="36"/>
    </location>
</feature>
<sequence>MSAAPYGRSVRPLRTAVPHDRSARPLRTTPRRTAAPYEGADRARPIVHRTGPAANRIPRPRGPSSHHSADRHPIA</sequence>
<reference evidence="2 3" key="1">
    <citation type="submission" date="2018-07" db="EMBL/GenBank/DDBJ databases">
        <title>Draft genome of the type strain Streptomyces armeniacus ATCC 15676.</title>
        <authorList>
            <person name="Labana P."/>
            <person name="Gosse J.T."/>
            <person name="Boddy C.N."/>
        </authorList>
    </citation>
    <scope>NUCLEOTIDE SEQUENCE [LARGE SCALE GENOMIC DNA]</scope>
    <source>
        <strain evidence="2 3">ATCC 15676</strain>
    </source>
</reference>
<keyword evidence="3" id="KW-1185">Reference proteome</keyword>
<dbReference type="AlphaFoldDB" id="A0A345XR67"/>
<protein>
    <submittedName>
        <fullName evidence="2">Uncharacterized protein</fullName>
    </submittedName>
</protein>
<feature type="region of interest" description="Disordered" evidence="1">
    <location>
        <begin position="1"/>
        <end position="75"/>
    </location>
</feature>
<accession>A0A345XR67</accession>
<dbReference type="EMBL" id="CP031320">
    <property type="protein sequence ID" value="AXK34133.1"/>
    <property type="molecule type" value="Genomic_DNA"/>
</dbReference>
<evidence type="ECO:0000313" key="2">
    <source>
        <dbReference type="EMBL" id="AXK34133.1"/>
    </source>
</evidence>
<name>A0A345XR67_9ACTN</name>
<evidence type="ECO:0000256" key="1">
    <source>
        <dbReference type="SAM" id="MobiDB-lite"/>
    </source>
</evidence>
<proteinExistence type="predicted"/>
<organism evidence="2 3">
    <name type="scientific">Streptomyces armeniacus</name>
    <dbReference type="NCBI Taxonomy" id="83291"/>
    <lineage>
        <taxon>Bacteria</taxon>
        <taxon>Bacillati</taxon>
        <taxon>Actinomycetota</taxon>
        <taxon>Actinomycetes</taxon>
        <taxon>Kitasatosporales</taxon>
        <taxon>Streptomycetaceae</taxon>
        <taxon>Streptomyces</taxon>
    </lineage>
</organism>
<dbReference type="KEGG" id="sarm:DVA86_17185"/>
<evidence type="ECO:0000313" key="3">
    <source>
        <dbReference type="Proteomes" id="UP000254425"/>
    </source>
</evidence>
<dbReference type="Proteomes" id="UP000254425">
    <property type="component" value="Chromosome"/>
</dbReference>
<gene>
    <name evidence="2" type="ORF">DVA86_17185</name>
</gene>